<dbReference type="PANTHER" id="PTHR12526:SF627">
    <property type="entry name" value="D-RHAMNOSYLTRANSFERASE WBPZ"/>
    <property type="match status" value="1"/>
</dbReference>
<sequence>MKKIKILHVYKTDITQTKGGIEAFIDNLCNATEDLGVENIVFSLANKTSYPNFITYGKYKIYHAKKNLEISSAAFSLSAFYIFRKLIKEVDIVHYIFPNPFGDVLHTLCNIKKPTIITYQSDIVKQKRLLKFYQPLMYRFLKSANKIVCTSPNYLKTSDTLLKFKEKVEIIPIGIDIKTYPSISSERIRYWKSKLPEKYFLFIGKLRYYKGLYTAIDAVYNTSIQLVICGNGFLEKELKEYAFQKSIKNVHFINSFTEEDKVAILTLCYGFVFPSQLRSEAFGISLLEGAAFGKPLISCEIGTGTTYINLNDITGLVINPNSPELLKEAMLYLLNNPKKAEKFGENSKNRAKNLFSLELQAKSYINLYKELIRL</sequence>
<reference evidence="4" key="1">
    <citation type="journal article" date="2019" name="Int. J. Syst. Evol. Microbiol.">
        <title>The Global Catalogue of Microorganisms (GCM) 10K type strain sequencing project: providing services to taxonomists for standard genome sequencing and annotation.</title>
        <authorList>
            <consortium name="The Broad Institute Genomics Platform"/>
            <consortium name="The Broad Institute Genome Sequencing Center for Infectious Disease"/>
            <person name="Wu L."/>
            <person name="Ma J."/>
        </authorList>
    </citation>
    <scope>NUCLEOTIDE SEQUENCE [LARGE SCALE GENOMIC DNA]</scope>
    <source>
        <strain evidence="4">CGMCC 1.13718</strain>
    </source>
</reference>
<dbReference type="SUPFAM" id="SSF53756">
    <property type="entry name" value="UDP-Glycosyltransferase/glycogen phosphorylase"/>
    <property type="match status" value="1"/>
</dbReference>
<evidence type="ECO:0000313" key="4">
    <source>
        <dbReference type="Proteomes" id="UP001595926"/>
    </source>
</evidence>
<keyword evidence="3" id="KW-0328">Glycosyltransferase</keyword>
<dbReference type="GO" id="GO:0016757">
    <property type="term" value="F:glycosyltransferase activity"/>
    <property type="evidence" value="ECO:0007669"/>
    <property type="project" value="UniProtKB-KW"/>
</dbReference>
<keyword evidence="3" id="KW-0808">Transferase</keyword>
<dbReference type="Gene3D" id="3.40.50.2000">
    <property type="entry name" value="Glycogen Phosphorylase B"/>
    <property type="match status" value="2"/>
</dbReference>
<comment type="caution">
    <text evidence="3">The sequence shown here is derived from an EMBL/GenBank/DDBJ whole genome shotgun (WGS) entry which is preliminary data.</text>
</comment>
<dbReference type="EC" id="2.4.-.-" evidence="3"/>
<accession>A0ABV9TD56</accession>
<name>A0ABV9TD56_9GAMM</name>
<dbReference type="Pfam" id="PF13439">
    <property type="entry name" value="Glyco_transf_4"/>
    <property type="match status" value="1"/>
</dbReference>
<dbReference type="EMBL" id="JBHSJH010000002">
    <property type="protein sequence ID" value="MFC4892664.1"/>
    <property type="molecule type" value="Genomic_DNA"/>
</dbReference>
<evidence type="ECO:0000259" key="2">
    <source>
        <dbReference type="Pfam" id="PF13439"/>
    </source>
</evidence>
<protein>
    <submittedName>
        <fullName evidence="3">Glycosyltransferase</fullName>
        <ecNumber evidence="3">2.4.-.-</ecNumber>
    </submittedName>
</protein>
<dbReference type="PANTHER" id="PTHR12526">
    <property type="entry name" value="GLYCOSYLTRANSFERASE"/>
    <property type="match status" value="1"/>
</dbReference>
<proteinExistence type="predicted"/>
<dbReference type="RefSeq" id="WP_119330027.1">
    <property type="nucleotide sequence ID" value="NZ_JBHSJH010000002.1"/>
</dbReference>
<organism evidence="3 4">
    <name type="scientific">Pseudofrancisella aestuarii</name>
    <dbReference type="NCBI Taxonomy" id="2670347"/>
    <lineage>
        <taxon>Bacteria</taxon>
        <taxon>Pseudomonadati</taxon>
        <taxon>Pseudomonadota</taxon>
        <taxon>Gammaproteobacteria</taxon>
        <taxon>Thiotrichales</taxon>
        <taxon>Francisellaceae</taxon>
        <taxon>Pseudofrancisella</taxon>
    </lineage>
</organism>
<dbReference type="InterPro" id="IPR001296">
    <property type="entry name" value="Glyco_trans_1"/>
</dbReference>
<dbReference type="Pfam" id="PF00534">
    <property type="entry name" value="Glycos_transf_1"/>
    <property type="match status" value="1"/>
</dbReference>
<keyword evidence="4" id="KW-1185">Reference proteome</keyword>
<dbReference type="Proteomes" id="UP001595926">
    <property type="component" value="Unassembled WGS sequence"/>
</dbReference>
<feature type="domain" description="Glycosyl transferase family 1" evidence="1">
    <location>
        <begin position="193"/>
        <end position="350"/>
    </location>
</feature>
<feature type="domain" description="Glycosyltransferase subfamily 4-like N-terminal" evidence="2">
    <location>
        <begin position="19"/>
        <end position="177"/>
    </location>
</feature>
<dbReference type="InterPro" id="IPR028098">
    <property type="entry name" value="Glyco_trans_4-like_N"/>
</dbReference>
<gene>
    <name evidence="3" type="ORF">ACFPDQ_06335</name>
</gene>
<evidence type="ECO:0000259" key="1">
    <source>
        <dbReference type="Pfam" id="PF00534"/>
    </source>
</evidence>
<evidence type="ECO:0000313" key="3">
    <source>
        <dbReference type="EMBL" id="MFC4892664.1"/>
    </source>
</evidence>